<feature type="transmembrane region" description="Helical" evidence="2">
    <location>
        <begin position="540"/>
        <end position="563"/>
    </location>
</feature>
<keyword evidence="1" id="KW-0175">Coiled coil</keyword>
<reference evidence="3" key="1">
    <citation type="submission" date="2021-06" db="EMBL/GenBank/DDBJ databases">
        <authorList>
            <person name="Hodson N. C."/>
            <person name="Mongue J. A."/>
            <person name="Jaron S. K."/>
        </authorList>
    </citation>
    <scope>NUCLEOTIDE SEQUENCE</scope>
</reference>
<comment type="caution">
    <text evidence="3">The sequence shown here is derived from an EMBL/GenBank/DDBJ whole genome shotgun (WGS) entry which is preliminary data.</text>
</comment>
<gene>
    <name evidence="3" type="ORF">AFUS01_LOCUS24096</name>
</gene>
<name>A0A8J2PGQ1_9HEXA</name>
<dbReference type="AlphaFoldDB" id="A0A8J2PGQ1"/>
<dbReference type="EMBL" id="CAJVCH010297294">
    <property type="protein sequence ID" value="CAG7785474.1"/>
    <property type="molecule type" value="Genomic_DNA"/>
</dbReference>
<evidence type="ECO:0000313" key="3">
    <source>
        <dbReference type="EMBL" id="CAG7785474.1"/>
    </source>
</evidence>
<keyword evidence="2" id="KW-0812">Transmembrane</keyword>
<keyword evidence="2" id="KW-0472">Membrane</keyword>
<dbReference type="OrthoDB" id="6623502at2759"/>
<proteinExistence type="predicted"/>
<evidence type="ECO:0000256" key="2">
    <source>
        <dbReference type="SAM" id="Phobius"/>
    </source>
</evidence>
<feature type="coiled-coil region" evidence="1">
    <location>
        <begin position="510"/>
        <end position="537"/>
    </location>
</feature>
<evidence type="ECO:0000313" key="4">
    <source>
        <dbReference type="Proteomes" id="UP000708208"/>
    </source>
</evidence>
<accession>A0A8J2PGQ1</accession>
<sequence length="591" mass="67668">MTINAEVPGEVTTEDLIVPGVYEDLLDDPPILYTSYVPIIFEFQKPSWDNLNLNWSEIVNCTDAETTQVATLCPTGYYLEEITRNLTHIFNTEFLFQAGLSVGKRKPYSNVAQSIVDSLSCDEIHPHFKAGLSGVIDVESYFSELNACPLIREILINQTLTARDMPFFKPLFDKTLAAYNKSWASHVQVEDRIISSALLVDFYAAIKGILLGNFLLDNERWEDAFGSCAEHQLPRMIINESDLRSILKTVGERLMEYKYEPSIPLDQIFKLYDLKLTDCAFTTRQTYLIRLLIPIKLPDVNSFRLYNLLPLPSIFKTDLGYKLCELTNIPLQQIQSTKDNERHPVSCQDTDYPLCYVSITTDTVVQTLDYAFECTRALAKNDISKNILKYCKSRLQCSLLDTQDAPYYKRLTSDTVFISVIYEFRDRFNLSIWCKDKQLQSLDVTKNSTEFLITLPFGCEIRDSKQKVFIPSAPYKNSTAVRNPNLHKFSLPDVILQPKYLLPNESAIILTELKTRMQKLEVALEEATQQSLSALSNRGLYVALVILLLIIVAVLFLWGLQLWRWKRSTLRTRASYVMFDQAPILQDDAAL</sequence>
<keyword evidence="2" id="KW-1133">Transmembrane helix</keyword>
<evidence type="ECO:0000256" key="1">
    <source>
        <dbReference type="SAM" id="Coils"/>
    </source>
</evidence>
<organism evidence="3 4">
    <name type="scientific">Allacma fusca</name>
    <dbReference type="NCBI Taxonomy" id="39272"/>
    <lineage>
        <taxon>Eukaryota</taxon>
        <taxon>Metazoa</taxon>
        <taxon>Ecdysozoa</taxon>
        <taxon>Arthropoda</taxon>
        <taxon>Hexapoda</taxon>
        <taxon>Collembola</taxon>
        <taxon>Symphypleona</taxon>
        <taxon>Sminthuridae</taxon>
        <taxon>Allacma</taxon>
    </lineage>
</organism>
<keyword evidence="4" id="KW-1185">Reference proteome</keyword>
<protein>
    <submittedName>
        <fullName evidence="3">Uncharacterized protein</fullName>
    </submittedName>
</protein>
<dbReference type="Proteomes" id="UP000708208">
    <property type="component" value="Unassembled WGS sequence"/>
</dbReference>